<evidence type="ECO:0000313" key="5">
    <source>
        <dbReference type="EMBL" id="WNH51806.1"/>
    </source>
</evidence>
<dbReference type="Pfam" id="PF12852">
    <property type="entry name" value="Cupin_6"/>
    <property type="match status" value="1"/>
</dbReference>
<dbReference type="InterPro" id="IPR032783">
    <property type="entry name" value="AraC_lig"/>
</dbReference>
<accession>A0ABY9YLP5</accession>
<gene>
    <name evidence="5" type="ORF">PDM29_15865</name>
</gene>
<keyword evidence="1" id="KW-0805">Transcription regulation</keyword>
<dbReference type="InterPro" id="IPR018062">
    <property type="entry name" value="HTH_AraC-typ_CS"/>
</dbReference>
<sequence length="298" mass="32152">MADPLAQVVSLLHPTARFSKRVEGAGEWCVHREGEGEPFYVALLAGECRLTVDDQPPLHLQAGDFVLVPALRSLFNCSAGAGVDALPELPVRLGDGWFRVGRQEGPAEVLMQIGHCQFESPDAPLLVSLLPQVLHVRGVERLATLVEMVGDESRSARPGREVVLERLLELLLIEALRSAAQYSDGAGLVYGLADDRLAGALRAIHERPEHAWTVASLAVEAALSRSSFSARFTQVVGVAPMEYVLAWRMALAKQLLRSQALTLEQVAERVGYASAVTFSAAFVRLVGVAPGRYGRVGS</sequence>
<dbReference type="InterPro" id="IPR009057">
    <property type="entry name" value="Homeodomain-like_sf"/>
</dbReference>
<dbReference type="EMBL" id="CP115541">
    <property type="protein sequence ID" value="WNH51806.1"/>
    <property type="molecule type" value="Genomic_DNA"/>
</dbReference>
<organism evidence="5 6">
    <name type="scientific">Stenotrophomonas oahuensis</name>
    <dbReference type="NCBI Taxonomy" id="3003271"/>
    <lineage>
        <taxon>Bacteria</taxon>
        <taxon>Pseudomonadati</taxon>
        <taxon>Pseudomonadota</taxon>
        <taxon>Gammaproteobacteria</taxon>
        <taxon>Lysobacterales</taxon>
        <taxon>Lysobacteraceae</taxon>
        <taxon>Stenotrophomonas</taxon>
    </lineage>
</organism>
<protein>
    <submittedName>
        <fullName evidence="5">AraC family transcriptional regulator</fullName>
    </submittedName>
</protein>
<dbReference type="RefSeq" id="WP_311191025.1">
    <property type="nucleotide sequence ID" value="NZ_CP115541.1"/>
</dbReference>
<dbReference type="PANTHER" id="PTHR46796">
    <property type="entry name" value="HTH-TYPE TRANSCRIPTIONAL ACTIVATOR RHAS-RELATED"/>
    <property type="match status" value="1"/>
</dbReference>
<dbReference type="Pfam" id="PF12833">
    <property type="entry name" value="HTH_18"/>
    <property type="match status" value="1"/>
</dbReference>
<dbReference type="SUPFAM" id="SSF46689">
    <property type="entry name" value="Homeodomain-like"/>
    <property type="match status" value="2"/>
</dbReference>
<name>A0ABY9YLP5_9GAMM</name>
<dbReference type="PANTHER" id="PTHR46796:SF13">
    <property type="entry name" value="HTH-TYPE TRANSCRIPTIONAL ACTIVATOR RHAS"/>
    <property type="match status" value="1"/>
</dbReference>
<evidence type="ECO:0000256" key="2">
    <source>
        <dbReference type="ARBA" id="ARBA00023125"/>
    </source>
</evidence>
<proteinExistence type="predicted"/>
<dbReference type="PROSITE" id="PS01124">
    <property type="entry name" value="HTH_ARAC_FAMILY_2"/>
    <property type="match status" value="1"/>
</dbReference>
<keyword evidence="3" id="KW-0804">Transcription</keyword>
<dbReference type="Proteomes" id="UP001302072">
    <property type="component" value="Chromosome"/>
</dbReference>
<dbReference type="InterPro" id="IPR050204">
    <property type="entry name" value="AraC_XylS_family_regulators"/>
</dbReference>
<keyword evidence="6" id="KW-1185">Reference proteome</keyword>
<evidence type="ECO:0000256" key="1">
    <source>
        <dbReference type="ARBA" id="ARBA00023015"/>
    </source>
</evidence>
<dbReference type="PROSITE" id="PS00041">
    <property type="entry name" value="HTH_ARAC_FAMILY_1"/>
    <property type="match status" value="1"/>
</dbReference>
<dbReference type="InterPro" id="IPR018060">
    <property type="entry name" value="HTH_AraC"/>
</dbReference>
<keyword evidence="2" id="KW-0238">DNA-binding</keyword>
<dbReference type="SMART" id="SM00342">
    <property type="entry name" value="HTH_ARAC"/>
    <property type="match status" value="1"/>
</dbReference>
<evidence type="ECO:0000256" key="3">
    <source>
        <dbReference type="ARBA" id="ARBA00023163"/>
    </source>
</evidence>
<reference evidence="5 6" key="1">
    <citation type="submission" date="2022-12" db="EMBL/GenBank/DDBJ databases">
        <title>Two new species, Stenotrophomonas aracearum and Stenotrophomonas oahuensis, isolated from Anthurium (Araceae family) in Hawaii.</title>
        <authorList>
            <person name="Chunag S.C."/>
            <person name="Dobhal S."/>
            <person name="Alvarez A."/>
            <person name="Arif M."/>
        </authorList>
    </citation>
    <scope>NUCLEOTIDE SEQUENCE [LARGE SCALE GENOMIC DNA]</scope>
    <source>
        <strain evidence="5 6">A5586</strain>
    </source>
</reference>
<feature type="domain" description="HTH araC/xylS-type" evidence="4">
    <location>
        <begin position="198"/>
        <end position="296"/>
    </location>
</feature>
<evidence type="ECO:0000313" key="6">
    <source>
        <dbReference type="Proteomes" id="UP001302072"/>
    </source>
</evidence>
<dbReference type="Gene3D" id="1.10.10.60">
    <property type="entry name" value="Homeodomain-like"/>
    <property type="match status" value="2"/>
</dbReference>
<evidence type="ECO:0000259" key="4">
    <source>
        <dbReference type="PROSITE" id="PS01124"/>
    </source>
</evidence>